<comment type="caution">
    <text evidence="1">The sequence shown here is derived from an EMBL/GenBank/DDBJ whole genome shotgun (WGS) entry which is preliminary data.</text>
</comment>
<organism evidence="1 2">
    <name type="scientific">Phytophthora oleae</name>
    <dbReference type="NCBI Taxonomy" id="2107226"/>
    <lineage>
        <taxon>Eukaryota</taxon>
        <taxon>Sar</taxon>
        <taxon>Stramenopiles</taxon>
        <taxon>Oomycota</taxon>
        <taxon>Peronosporomycetes</taxon>
        <taxon>Peronosporales</taxon>
        <taxon>Peronosporaceae</taxon>
        <taxon>Phytophthora</taxon>
    </lineage>
</organism>
<sequence length="97" mass="10949">MSTCDSSAILPSNQLPYENEVVSTTSTTDMCIYTRIEYAREETINVEQHLQATQGDIAEVMDAAEHFTVEACALDLRRKELEEDEAALRQSPCKTKY</sequence>
<dbReference type="Proteomes" id="UP001632037">
    <property type="component" value="Unassembled WGS sequence"/>
</dbReference>
<dbReference type="EMBL" id="JBIMZQ010000011">
    <property type="protein sequence ID" value="KAL3668563.1"/>
    <property type="molecule type" value="Genomic_DNA"/>
</dbReference>
<accession>A0ABD3FPA9</accession>
<evidence type="ECO:0000313" key="1">
    <source>
        <dbReference type="EMBL" id="KAL3668563.1"/>
    </source>
</evidence>
<protein>
    <submittedName>
        <fullName evidence="1">Uncharacterized protein</fullName>
    </submittedName>
</protein>
<proteinExistence type="predicted"/>
<reference evidence="1 2" key="1">
    <citation type="submission" date="2024-09" db="EMBL/GenBank/DDBJ databases">
        <title>Genome sequencing and assembly of Phytophthora oleae, isolate VK10A, causative agent of rot of olive drupes.</title>
        <authorList>
            <person name="Conti Taguali S."/>
            <person name="Riolo M."/>
            <person name="La Spada F."/>
            <person name="Cacciola S.O."/>
            <person name="Dionisio G."/>
        </authorList>
    </citation>
    <scope>NUCLEOTIDE SEQUENCE [LARGE SCALE GENOMIC DNA]</scope>
    <source>
        <strain evidence="1 2">VK10A</strain>
    </source>
</reference>
<evidence type="ECO:0000313" key="2">
    <source>
        <dbReference type="Proteomes" id="UP001632037"/>
    </source>
</evidence>
<keyword evidence="2" id="KW-1185">Reference proteome</keyword>
<name>A0ABD3FPA9_9STRA</name>
<dbReference type="AlphaFoldDB" id="A0ABD3FPA9"/>
<gene>
    <name evidence="1" type="ORF">V7S43_006645</name>
</gene>